<evidence type="ECO:0000313" key="2">
    <source>
        <dbReference type="Proteomes" id="UP000246316"/>
    </source>
</evidence>
<proteinExistence type="predicted"/>
<dbReference type="RefSeq" id="YP_010095170.1">
    <property type="nucleotide sequence ID" value="NC_055743.1"/>
</dbReference>
<name>A0A2S1GLV3_9CAUD</name>
<dbReference type="InterPro" id="IPR009258">
    <property type="entry name" value="Phage_T4_Gp30.8"/>
</dbReference>
<dbReference type="GeneID" id="65112804"/>
<dbReference type="Pfam" id="PF06019">
    <property type="entry name" value="Phage_30_8"/>
    <property type="match status" value="1"/>
</dbReference>
<reference evidence="1" key="1">
    <citation type="submission" date="2018-03" db="EMBL/GenBank/DDBJ databases">
        <title>Phage therapy in agriculture - a green tech approach to combat plant pathogenic bacteria.</title>
        <authorList>
            <person name="Carstens A.B."/>
            <person name="Djurhuus A.M."/>
            <person name="Hansen L.H."/>
        </authorList>
    </citation>
    <scope>NUCLEOTIDE SEQUENCE [LARGE SCALE GENOMIC DNA]</scope>
</reference>
<dbReference type="Proteomes" id="UP000246316">
    <property type="component" value="Segment"/>
</dbReference>
<dbReference type="KEGG" id="vg:65112804"/>
<organism evidence="1 2">
    <name type="scientific">Erwinia phage Cronus</name>
    <dbReference type="NCBI Taxonomy" id="2163633"/>
    <lineage>
        <taxon>Viruses</taxon>
        <taxon>Duplodnaviria</taxon>
        <taxon>Heunggongvirae</taxon>
        <taxon>Uroviricota</taxon>
        <taxon>Caudoviricetes</taxon>
        <taxon>Pantevenvirales</taxon>
        <taxon>Straboviridae</taxon>
        <taxon>Tevenvirinae</taxon>
        <taxon>Risoevirus</taxon>
        <taxon>Risoevirus cronus</taxon>
        <taxon>Roskildevirus cronus</taxon>
    </lineage>
</organism>
<accession>A0A2S1GLV3</accession>
<evidence type="ECO:0000313" key="1">
    <source>
        <dbReference type="EMBL" id="AWD90371.1"/>
    </source>
</evidence>
<sequence>MKINLNKTIKCADHDGYKRQTVEETMWFLKSYQGDFIECMTPDGPSDDNEYYIVLTNFFTGEVYQLNTSIRGRIREESYEDGDHVWYENSRTRAENLIESMKAKGVVDLDFWTKNA</sequence>
<keyword evidence="2" id="KW-1185">Reference proteome</keyword>
<dbReference type="EMBL" id="MH059636">
    <property type="protein sequence ID" value="AWD90371.1"/>
    <property type="molecule type" value="Genomic_DNA"/>
</dbReference>
<protein>
    <submittedName>
        <fullName evidence="1">Uncharacterized protein</fullName>
    </submittedName>
</protein>